<sequence>MKNILFVFVAFCAIVFLSSCGINAGVISNLNSNATEVQLSSNNFKVVDKINGSAKVSYVLMFGGMNKKQLFENAYSAMMDKANLNGSARAVINMVTEEHIGGVPPFYYTRTVTVSANVIEFTK</sequence>
<protein>
    <recommendedName>
        <fullName evidence="4">Lipoprotein</fullName>
    </recommendedName>
</protein>
<dbReference type="PROSITE" id="PS51257">
    <property type="entry name" value="PROKAR_LIPOPROTEIN"/>
    <property type="match status" value="1"/>
</dbReference>
<name>A0A9D7XR76_9BACT</name>
<feature type="chain" id="PRO_5038341333" description="Lipoprotein" evidence="1">
    <location>
        <begin position="25"/>
        <end position="123"/>
    </location>
</feature>
<dbReference type="Proteomes" id="UP000808337">
    <property type="component" value="Unassembled WGS sequence"/>
</dbReference>
<comment type="caution">
    <text evidence="2">The sequence shown here is derived from an EMBL/GenBank/DDBJ whole genome shotgun (WGS) entry which is preliminary data.</text>
</comment>
<keyword evidence="1" id="KW-0732">Signal</keyword>
<reference evidence="2 3" key="1">
    <citation type="submission" date="2020-10" db="EMBL/GenBank/DDBJ databases">
        <title>Connecting structure to function with the recovery of over 1000 high-quality activated sludge metagenome-assembled genomes encoding full-length rRNA genes using long-read sequencing.</title>
        <authorList>
            <person name="Singleton C.M."/>
            <person name="Petriglieri F."/>
            <person name="Kristensen J.M."/>
            <person name="Kirkegaard R.H."/>
            <person name="Michaelsen T.Y."/>
            <person name="Andersen M.H."/>
            <person name="Karst S.M."/>
            <person name="Dueholm M.S."/>
            <person name="Nielsen P.H."/>
            <person name="Albertsen M."/>
        </authorList>
    </citation>
    <scope>NUCLEOTIDE SEQUENCE [LARGE SCALE GENOMIC DNA]</scope>
    <source>
        <strain evidence="2">Ribe_18-Q3-R11-54_MAXAC.273</strain>
    </source>
</reference>
<accession>A0A9D7XR76</accession>
<dbReference type="InterPro" id="IPR046697">
    <property type="entry name" value="DUF6567"/>
</dbReference>
<gene>
    <name evidence="2" type="ORF">IPP15_01005</name>
</gene>
<dbReference type="AlphaFoldDB" id="A0A9D7XR76"/>
<evidence type="ECO:0008006" key="4">
    <source>
        <dbReference type="Google" id="ProtNLM"/>
    </source>
</evidence>
<organism evidence="2 3">
    <name type="scientific">Candidatus Opimibacter skivensis</name>
    <dbReference type="NCBI Taxonomy" id="2982028"/>
    <lineage>
        <taxon>Bacteria</taxon>
        <taxon>Pseudomonadati</taxon>
        <taxon>Bacteroidota</taxon>
        <taxon>Saprospiria</taxon>
        <taxon>Saprospirales</taxon>
        <taxon>Saprospiraceae</taxon>
        <taxon>Candidatus Opimibacter</taxon>
    </lineage>
</organism>
<proteinExistence type="predicted"/>
<evidence type="ECO:0000256" key="1">
    <source>
        <dbReference type="SAM" id="SignalP"/>
    </source>
</evidence>
<dbReference type="Pfam" id="PF20205">
    <property type="entry name" value="DUF6567"/>
    <property type="match status" value="1"/>
</dbReference>
<evidence type="ECO:0000313" key="2">
    <source>
        <dbReference type="EMBL" id="MBK9980998.1"/>
    </source>
</evidence>
<feature type="signal peptide" evidence="1">
    <location>
        <begin position="1"/>
        <end position="24"/>
    </location>
</feature>
<dbReference type="EMBL" id="JADKGY010000001">
    <property type="protein sequence ID" value="MBK9980998.1"/>
    <property type="molecule type" value="Genomic_DNA"/>
</dbReference>
<evidence type="ECO:0000313" key="3">
    <source>
        <dbReference type="Proteomes" id="UP000808337"/>
    </source>
</evidence>